<evidence type="ECO:0000313" key="1">
    <source>
        <dbReference type="EMBL" id="AGR47461.1"/>
    </source>
</evidence>
<gene>
    <name evidence="1" type="ORF">ABOUO_21</name>
</gene>
<dbReference type="Proteomes" id="UP000015096">
    <property type="component" value="Segment"/>
</dbReference>
<proteinExistence type="predicted"/>
<accession>S5M608</accession>
<dbReference type="EMBL" id="KC595517">
    <property type="protein sequence ID" value="AGR47461.1"/>
    <property type="molecule type" value="Genomic_DNA"/>
</dbReference>
<dbReference type="OrthoDB" id="32964at10239"/>
<dbReference type="RefSeq" id="YP_009220078.1">
    <property type="nucleotide sequence ID" value="NC_029029.1"/>
</dbReference>
<sequence>MSGNVTVGIQSYKIEQDFEEGKLILDLYFDNPEGDVHEYAKFIDDFEAFLKEKGYAFPVVKSTKSDVDEVIKNITKSLEEQTKNSVQGVHKHA</sequence>
<dbReference type="KEGG" id="vg:26646085"/>
<reference evidence="1 2" key="1">
    <citation type="journal article" date="2013" name="Genome Announc.">
        <title>Complete Genome Sequences of Five Paenibacillus larvae Bacteriophages.</title>
        <authorList>
            <person name="Sheflo M.A."/>
            <person name="Gardner A.V."/>
            <person name="Merrill B.D."/>
            <person name="Fisher J.N."/>
            <person name="Lunt B.L."/>
            <person name="Breakwell D.P."/>
            <person name="Grose J.H."/>
            <person name="Burnett S.H."/>
        </authorList>
    </citation>
    <scope>NUCLEOTIDE SEQUENCE [LARGE SCALE GENOMIC DNA]</scope>
</reference>
<keyword evidence="2" id="KW-1185">Reference proteome</keyword>
<protein>
    <submittedName>
        <fullName evidence="1">Uncharacterized protein</fullName>
    </submittedName>
</protein>
<evidence type="ECO:0000313" key="2">
    <source>
        <dbReference type="Proteomes" id="UP000015096"/>
    </source>
</evidence>
<dbReference type="GeneID" id="26646085"/>
<organism evidence="1 2">
    <name type="scientific">Brevibacillus phage Abouo</name>
    <dbReference type="NCBI Taxonomy" id="1296661"/>
    <lineage>
        <taxon>Viruses</taxon>
        <taxon>Duplodnaviria</taxon>
        <taxon>Heunggongvirae</taxon>
        <taxon>Uroviricota</taxon>
        <taxon>Caudoviricetes</taxon>
        <taxon>Abouovirus</taxon>
        <taxon>Abouovirus abouo</taxon>
    </lineage>
</organism>
<name>S5M608_9CAUD</name>